<feature type="domain" description="EamA" evidence="2">
    <location>
        <begin position="10"/>
        <end position="133"/>
    </location>
</feature>
<gene>
    <name evidence="3" type="ORF">SAMN05444362_11949</name>
</gene>
<dbReference type="RefSeq" id="WP_062178667.1">
    <property type="nucleotide sequence ID" value="NZ_BBXL01000005.1"/>
</dbReference>
<dbReference type="STRING" id="1346286.SAMN05444362_11949"/>
<dbReference type="Proteomes" id="UP000184480">
    <property type="component" value="Unassembled WGS sequence"/>
</dbReference>
<dbReference type="GO" id="GO:0016020">
    <property type="term" value="C:membrane"/>
    <property type="evidence" value="ECO:0007669"/>
    <property type="project" value="InterPro"/>
</dbReference>
<protein>
    <submittedName>
        <fullName evidence="3">Threonine/homoserine efflux transporter RhtA</fullName>
    </submittedName>
</protein>
<dbReference type="AlphaFoldDB" id="A0A1M5IF94"/>
<dbReference type="SUPFAM" id="SSF103481">
    <property type="entry name" value="Multidrug resistance efflux transporter EmrE"/>
    <property type="match status" value="2"/>
</dbReference>
<keyword evidence="1" id="KW-0472">Membrane</keyword>
<sequence length="296" mass="33366">MKQAFIKLHVSILLAGFTGIFGKLISLNEGLLVWYRMLISSLMLFILLALWKKFRLLPFRDMLRIGGVGFLLAMHWIFFYGSIKASNVSIGVVCFSLVGFFTAILEPVINRHKISLKELLLSLITVSGIILIFNLDMRYQTGIILGVISSALCAMFTIMNKKVGKDYSSTTMLLYELVGGFLCLSILLPFYLYSFPVESFTPSMQDFAYLLVFAAFCTILMCILQIQALKVISAFTVNLSYNLEPVYSIILAMILFNEAQELNYAFYIGLGLIVLSTILQMINVVSERKRLKPVSE</sequence>
<feature type="transmembrane region" description="Helical" evidence="1">
    <location>
        <begin position="262"/>
        <end position="282"/>
    </location>
</feature>
<dbReference type="InterPro" id="IPR000620">
    <property type="entry name" value="EamA_dom"/>
</dbReference>
<feature type="domain" description="EamA" evidence="2">
    <location>
        <begin position="141"/>
        <end position="279"/>
    </location>
</feature>
<dbReference type="Pfam" id="PF00892">
    <property type="entry name" value="EamA"/>
    <property type="match status" value="2"/>
</dbReference>
<feature type="transmembrane region" description="Helical" evidence="1">
    <location>
        <begin position="238"/>
        <end position="256"/>
    </location>
</feature>
<reference evidence="4" key="1">
    <citation type="submission" date="2016-11" db="EMBL/GenBank/DDBJ databases">
        <authorList>
            <person name="Varghese N."/>
            <person name="Submissions S."/>
        </authorList>
    </citation>
    <scope>NUCLEOTIDE SEQUENCE [LARGE SCALE GENOMIC DNA]</scope>
    <source>
        <strain evidence="4">DSM 27370</strain>
    </source>
</reference>
<feature type="transmembrane region" description="Helical" evidence="1">
    <location>
        <begin position="32"/>
        <end position="51"/>
    </location>
</feature>
<evidence type="ECO:0000256" key="1">
    <source>
        <dbReference type="SAM" id="Phobius"/>
    </source>
</evidence>
<dbReference type="PANTHER" id="PTHR22911:SF79">
    <property type="entry name" value="MOBA-LIKE NTP TRANSFERASE DOMAIN-CONTAINING PROTEIN"/>
    <property type="match status" value="1"/>
</dbReference>
<dbReference type="PANTHER" id="PTHR22911">
    <property type="entry name" value="ACYL-MALONYL CONDENSING ENZYME-RELATED"/>
    <property type="match status" value="1"/>
</dbReference>
<feature type="transmembrane region" description="Helical" evidence="1">
    <location>
        <begin position="141"/>
        <end position="160"/>
    </location>
</feature>
<keyword evidence="4" id="KW-1185">Reference proteome</keyword>
<feature type="transmembrane region" description="Helical" evidence="1">
    <location>
        <begin position="207"/>
        <end position="226"/>
    </location>
</feature>
<evidence type="ECO:0000313" key="3">
    <source>
        <dbReference type="EMBL" id="SHG26570.1"/>
    </source>
</evidence>
<name>A0A1M5IF94_9BACT</name>
<feature type="transmembrane region" description="Helical" evidence="1">
    <location>
        <begin position="89"/>
        <end position="109"/>
    </location>
</feature>
<feature type="transmembrane region" description="Helical" evidence="1">
    <location>
        <begin position="116"/>
        <end position="135"/>
    </location>
</feature>
<proteinExistence type="predicted"/>
<keyword evidence="1" id="KW-0812">Transmembrane</keyword>
<evidence type="ECO:0000313" key="4">
    <source>
        <dbReference type="Proteomes" id="UP000184480"/>
    </source>
</evidence>
<feature type="transmembrane region" description="Helical" evidence="1">
    <location>
        <begin position="172"/>
        <end position="195"/>
    </location>
</feature>
<feature type="transmembrane region" description="Helical" evidence="1">
    <location>
        <begin position="63"/>
        <end position="83"/>
    </location>
</feature>
<organism evidence="3 4">
    <name type="scientific">Dysgonomonas macrotermitis</name>
    <dbReference type="NCBI Taxonomy" id="1346286"/>
    <lineage>
        <taxon>Bacteria</taxon>
        <taxon>Pseudomonadati</taxon>
        <taxon>Bacteroidota</taxon>
        <taxon>Bacteroidia</taxon>
        <taxon>Bacteroidales</taxon>
        <taxon>Dysgonomonadaceae</taxon>
        <taxon>Dysgonomonas</taxon>
    </lineage>
</organism>
<accession>A0A1M5IF94</accession>
<dbReference type="OrthoDB" id="9150437at2"/>
<dbReference type="InterPro" id="IPR037185">
    <property type="entry name" value="EmrE-like"/>
</dbReference>
<dbReference type="EMBL" id="FQUC01000019">
    <property type="protein sequence ID" value="SHG26570.1"/>
    <property type="molecule type" value="Genomic_DNA"/>
</dbReference>
<evidence type="ECO:0000259" key="2">
    <source>
        <dbReference type="Pfam" id="PF00892"/>
    </source>
</evidence>
<keyword evidence="1" id="KW-1133">Transmembrane helix</keyword>